<dbReference type="Proteomes" id="UP001311915">
    <property type="component" value="Unassembled WGS sequence"/>
</dbReference>
<feature type="compositionally biased region" description="Low complexity" evidence="1">
    <location>
        <begin position="150"/>
        <end position="165"/>
    </location>
</feature>
<feature type="compositionally biased region" description="Basic and acidic residues" evidence="1">
    <location>
        <begin position="116"/>
        <end position="125"/>
    </location>
</feature>
<dbReference type="AlphaFoldDB" id="A0AAV9KL41"/>
<name>A0AAV9KL41_9SOLN</name>
<gene>
    <name evidence="2" type="ORF">R3W88_019853</name>
</gene>
<reference evidence="2 3" key="1">
    <citation type="submission" date="2023-10" db="EMBL/GenBank/DDBJ databases">
        <title>Genome-Wide Identification Analysis in wild type Solanum Pinnatisectum Reveals Some Genes Defensing Phytophthora Infestans.</title>
        <authorList>
            <person name="Sun C."/>
        </authorList>
    </citation>
    <scope>NUCLEOTIDE SEQUENCE [LARGE SCALE GENOMIC DNA]</scope>
    <source>
        <strain evidence="2">LQN</strain>
        <tissue evidence="2">Leaf</tissue>
    </source>
</reference>
<evidence type="ECO:0000313" key="3">
    <source>
        <dbReference type="Proteomes" id="UP001311915"/>
    </source>
</evidence>
<evidence type="ECO:0000313" key="2">
    <source>
        <dbReference type="EMBL" id="KAK4713946.1"/>
    </source>
</evidence>
<feature type="compositionally biased region" description="Polar residues" evidence="1">
    <location>
        <begin position="131"/>
        <end position="149"/>
    </location>
</feature>
<accession>A0AAV9KL41</accession>
<dbReference type="EMBL" id="JAWPEI010000010">
    <property type="protein sequence ID" value="KAK4713946.1"/>
    <property type="molecule type" value="Genomic_DNA"/>
</dbReference>
<organism evidence="2 3">
    <name type="scientific">Solanum pinnatisectum</name>
    <name type="common">tansyleaf nightshade</name>
    <dbReference type="NCBI Taxonomy" id="50273"/>
    <lineage>
        <taxon>Eukaryota</taxon>
        <taxon>Viridiplantae</taxon>
        <taxon>Streptophyta</taxon>
        <taxon>Embryophyta</taxon>
        <taxon>Tracheophyta</taxon>
        <taxon>Spermatophyta</taxon>
        <taxon>Magnoliopsida</taxon>
        <taxon>eudicotyledons</taxon>
        <taxon>Gunneridae</taxon>
        <taxon>Pentapetalae</taxon>
        <taxon>asterids</taxon>
        <taxon>lamiids</taxon>
        <taxon>Solanales</taxon>
        <taxon>Solanaceae</taxon>
        <taxon>Solanoideae</taxon>
        <taxon>Solaneae</taxon>
        <taxon>Solanum</taxon>
    </lineage>
</organism>
<protein>
    <recommendedName>
        <fullName evidence="4">Gag-pol polyprotein</fullName>
    </recommendedName>
</protein>
<keyword evidence="3" id="KW-1185">Reference proteome</keyword>
<feature type="region of interest" description="Disordered" evidence="1">
    <location>
        <begin position="116"/>
        <end position="165"/>
    </location>
</feature>
<proteinExistence type="predicted"/>
<sequence>MIIPPCRANARNANVTPLVPDQEVSNVEFRNAIQMLAQSVVNQNNQRVPVQVTGNDRVELASYQLKDVAHIWAKMNKFLYGVSNLVKTECRNAMLLGDMNISRLITHAQRVVGDELREQNKESKKARTCNYEYSQHKSGGGNRSQFQQKSSTPAPSSVSVPSSKF</sequence>
<evidence type="ECO:0008006" key="4">
    <source>
        <dbReference type="Google" id="ProtNLM"/>
    </source>
</evidence>
<evidence type="ECO:0000256" key="1">
    <source>
        <dbReference type="SAM" id="MobiDB-lite"/>
    </source>
</evidence>
<comment type="caution">
    <text evidence="2">The sequence shown here is derived from an EMBL/GenBank/DDBJ whole genome shotgun (WGS) entry which is preliminary data.</text>
</comment>